<keyword evidence="3 12" id="KW-0645">Protease</keyword>
<evidence type="ECO:0000256" key="5">
    <source>
        <dbReference type="ARBA" id="ARBA00022729"/>
    </source>
</evidence>
<dbReference type="GO" id="GO:0005802">
    <property type="term" value="C:trans-Golgi network"/>
    <property type="evidence" value="ECO:0007669"/>
    <property type="project" value="TreeGrafter"/>
</dbReference>
<reference evidence="17" key="2">
    <citation type="submission" date="2025-08" db="UniProtKB">
        <authorList>
            <consortium name="Ensembl"/>
        </authorList>
    </citation>
    <scope>IDENTIFICATION</scope>
</reference>
<evidence type="ECO:0000256" key="15">
    <source>
        <dbReference type="SAM" id="SignalP"/>
    </source>
</evidence>
<name>A0A671UPU3_SPAAU</name>
<dbReference type="InterPro" id="IPR038466">
    <property type="entry name" value="S8_pro-domain_sf"/>
</dbReference>
<feature type="active site" description="Charge relay system" evidence="11 12">
    <location>
        <position position="205"/>
    </location>
</feature>
<dbReference type="Gene3D" id="3.40.50.200">
    <property type="entry name" value="Peptidase S8/S53 domain"/>
    <property type="match status" value="1"/>
</dbReference>
<dbReference type="PROSITE" id="PS51892">
    <property type="entry name" value="SUBTILASE"/>
    <property type="match status" value="1"/>
</dbReference>
<accession>A0A671UPU3</accession>
<dbReference type="InterPro" id="IPR008979">
    <property type="entry name" value="Galactose-bd-like_sf"/>
</dbReference>
<dbReference type="GO" id="GO:0000139">
    <property type="term" value="C:Golgi membrane"/>
    <property type="evidence" value="ECO:0007669"/>
    <property type="project" value="TreeGrafter"/>
</dbReference>
<evidence type="ECO:0000313" key="18">
    <source>
        <dbReference type="Proteomes" id="UP000472265"/>
    </source>
</evidence>
<keyword evidence="14" id="KW-0812">Transmembrane</keyword>
<feature type="active site" description="Charge relay system" evidence="11 12">
    <location>
        <position position="164"/>
    </location>
</feature>
<feature type="signal peptide" evidence="15">
    <location>
        <begin position="1"/>
        <end position="37"/>
    </location>
</feature>
<dbReference type="InterPro" id="IPR000209">
    <property type="entry name" value="Peptidase_S8/S53_dom"/>
</dbReference>
<keyword evidence="5 15" id="KW-0732">Signal</keyword>
<dbReference type="InterPro" id="IPR015500">
    <property type="entry name" value="Peptidase_S8_subtilisin-rel"/>
</dbReference>
<feature type="region of interest" description="Disordered" evidence="13">
    <location>
        <begin position="175"/>
        <end position="196"/>
    </location>
</feature>
<feature type="transmembrane region" description="Helical" evidence="14">
    <location>
        <begin position="721"/>
        <end position="744"/>
    </location>
</feature>
<dbReference type="AlphaFoldDB" id="A0A671UPU3"/>
<dbReference type="SUPFAM" id="SSF54897">
    <property type="entry name" value="Protease propeptides/inhibitors"/>
    <property type="match status" value="1"/>
</dbReference>
<dbReference type="InterPro" id="IPR023828">
    <property type="entry name" value="Peptidase_S8_Ser-AS"/>
</dbReference>
<keyword evidence="8 14" id="KW-0472">Membrane</keyword>
<keyword evidence="9" id="KW-0865">Zymogen</keyword>
<keyword evidence="4" id="KW-0165">Cleavage on pair of basic residues</keyword>
<evidence type="ECO:0000256" key="1">
    <source>
        <dbReference type="ARBA" id="ARBA00004308"/>
    </source>
</evidence>
<dbReference type="Gene3D" id="3.30.70.850">
    <property type="entry name" value="Peptidase S8, pro-domain"/>
    <property type="match status" value="1"/>
</dbReference>
<dbReference type="Pfam" id="PF00082">
    <property type="entry name" value="Peptidase_S8"/>
    <property type="match status" value="1"/>
</dbReference>
<evidence type="ECO:0000256" key="14">
    <source>
        <dbReference type="SAM" id="Phobius"/>
    </source>
</evidence>
<dbReference type="SUPFAM" id="SSF57184">
    <property type="entry name" value="Growth factor receptor domain"/>
    <property type="match status" value="1"/>
</dbReference>
<sequence length="800" mass="87043">MAFGPPSSSVGRRLRLLEVLLGPLLVLLVSGLGPVRTEKVYTNTWAVHIPGGQEEAERIAAKHGFINYGHVFGDYYHFWHRRVVKRSLSDHRGTQVRLDKDPKVTWAEQQVSKQRKKRDVYVEPYDPKFRDQWYLYNGNHRDLNAKAAWQLGYTGKGVVVSILDDGIEKNHPDLKQNYDPDASYDVNDGDPDPQPRYTQLNDNRHGTRCAGEVAAVANNGICGVGVAYNAKIGGVRMLDGEVTDMVEAQSLSLNPQHIDIYSASWGPEDDGKTVDGPAKLAKEAFLRGVTEGRNGLGSIFVWASGNGGREKDSCNCDGYTNSIYTLSISSSTQNGNVPWYSEACSSTLATTYSSGNLNEKQIVTTDLKSKCTDSHTGTSASAPLAAGIIALALEANKNLTWRDMQHLVVRTSHPAHLLTNDWRTNGVGRKVSHSYGYGLLDASAIVALAQTWTNVGPQRQCVISMVCEPKNIGFHLSINKSVDACIGTNSHVTSLEHVQARLTLSYNRRGNLAIHLISPAGTRSTLLHPRPHDYSSEGFNDWAFMTTHSWDENPTGAWTLEIENVAGASDYGTLTQFILVLYGTGTPSSSSSDEPQPGNDSCKTLDLRQICIECDTGYYLFQQGCVKECPAGFSVGSQPLNYTVGNSIPPASVPACLPCPPPCLTCSSLSPRACLSCPPHSSLDPISGTCLHLNQYMRESPGSFMVGPGNPGSDLEPISRLPITIAVLSCMAIIATFAGVFLMLQLRSGALIKLLGGNRVVSYRGIPTVWGDDEANTDSENEEFDVHNERTAFIKTQSAL</sequence>
<feature type="chain" id="PRO_5025541867" evidence="15">
    <location>
        <begin position="38"/>
        <end position="800"/>
    </location>
</feature>
<dbReference type="FunFam" id="2.60.120.260:FF:000034">
    <property type="entry name" value="furin isoform X2"/>
    <property type="match status" value="1"/>
</dbReference>
<evidence type="ECO:0000256" key="10">
    <source>
        <dbReference type="ARBA" id="ARBA00023180"/>
    </source>
</evidence>
<dbReference type="Gene3D" id="2.10.220.10">
    <property type="entry name" value="Hormone Receptor, Insulin-like Growth Factor Receptor 1, Chain A, domain 2"/>
    <property type="match status" value="1"/>
</dbReference>
<reference evidence="17" key="1">
    <citation type="submission" date="2021-04" db="EMBL/GenBank/DDBJ databases">
        <authorList>
            <consortium name="Wellcome Sanger Institute Data Sharing"/>
        </authorList>
    </citation>
    <scope>NUCLEOTIDE SEQUENCE [LARGE SCALE GENOMIC DNA]</scope>
</reference>
<dbReference type="PROSITE" id="PS00137">
    <property type="entry name" value="SUBTILASE_HIS"/>
    <property type="match status" value="1"/>
</dbReference>
<dbReference type="InterPro" id="IPR006212">
    <property type="entry name" value="Furin_repeat"/>
</dbReference>
<evidence type="ECO:0000256" key="8">
    <source>
        <dbReference type="ARBA" id="ARBA00023136"/>
    </source>
</evidence>
<comment type="similarity">
    <text evidence="2">Belongs to the peptidase S8 family. Furin subfamily.</text>
</comment>
<dbReference type="InterPro" id="IPR002884">
    <property type="entry name" value="P_dom"/>
</dbReference>
<dbReference type="SUPFAM" id="SSF49785">
    <property type="entry name" value="Galactose-binding domain-like"/>
    <property type="match status" value="1"/>
</dbReference>
<dbReference type="Proteomes" id="UP000472265">
    <property type="component" value="Chromosome 4"/>
</dbReference>
<evidence type="ECO:0000256" key="11">
    <source>
        <dbReference type="PIRSR" id="PIRSR615500-1"/>
    </source>
</evidence>
<keyword evidence="7 12" id="KW-0720">Serine protease</keyword>
<evidence type="ECO:0000256" key="7">
    <source>
        <dbReference type="ARBA" id="ARBA00022825"/>
    </source>
</evidence>
<dbReference type="Pfam" id="PF16470">
    <property type="entry name" value="S8_pro-domain"/>
    <property type="match status" value="1"/>
</dbReference>
<evidence type="ECO:0000256" key="13">
    <source>
        <dbReference type="SAM" id="MobiDB-lite"/>
    </source>
</evidence>
<dbReference type="InterPro" id="IPR023827">
    <property type="entry name" value="Peptidase_S8_Asp-AS"/>
</dbReference>
<evidence type="ECO:0000259" key="16">
    <source>
        <dbReference type="PROSITE" id="PS51829"/>
    </source>
</evidence>
<evidence type="ECO:0000256" key="9">
    <source>
        <dbReference type="ARBA" id="ARBA00023145"/>
    </source>
</evidence>
<dbReference type="Pfam" id="PF01483">
    <property type="entry name" value="P_proprotein"/>
    <property type="match status" value="1"/>
</dbReference>
<evidence type="ECO:0000256" key="12">
    <source>
        <dbReference type="PROSITE-ProRule" id="PRU01240"/>
    </source>
</evidence>
<dbReference type="InterPro" id="IPR034182">
    <property type="entry name" value="Kexin/furin"/>
</dbReference>
<dbReference type="InterPro" id="IPR009030">
    <property type="entry name" value="Growth_fac_rcpt_cys_sf"/>
</dbReference>
<feature type="domain" description="P/Homo B" evidence="16">
    <location>
        <begin position="455"/>
        <end position="587"/>
    </location>
</feature>
<gene>
    <name evidence="17" type="primary">FURIN</name>
    <name evidence="17" type="synonym">furina</name>
</gene>
<evidence type="ECO:0000313" key="17">
    <source>
        <dbReference type="Ensembl" id="ENSSAUP00010015786.1"/>
    </source>
</evidence>
<dbReference type="SUPFAM" id="SSF52743">
    <property type="entry name" value="Subtilisin-like"/>
    <property type="match status" value="1"/>
</dbReference>
<keyword evidence="18" id="KW-1185">Reference proteome</keyword>
<dbReference type="PANTHER" id="PTHR42884">
    <property type="entry name" value="PROPROTEIN CONVERTASE SUBTILISIN/KEXIN-RELATED"/>
    <property type="match status" value="1"/>
</dbReference>
<comment type="subcellular location">
    <subcellularLocation>
        <location evidence="1">Endomembrane system</location>
    </subcellularLocation>
</comment>
<dbReference type="InterPro" id="IPR022398">
    <property type="entry name" value="Peptidase_S8_His-AS"/>
</dbReference>
<dbReference type="PROSITE" id="PS00138">
    <property type="entry name" value="SUBTILASE_SER"/>
    <property type="match status" value="1"/>
</dbReference>
<keyword evidence="14" id="KW-1133">Transmembrane helix</keyword>
<dbReference type="GeneTree" id="ENSGT00940000157220"/>
<keyword evidence="10" id="KW-0325">Glycoprotein</keyword>
<dbReference type="PRINTS" id="PR00723">
    <property type="entry name" value="SUBTILISIN"/>
</dbReference>
<dbReference type="CDD" id="cd00064">
    <property type="entry name" value="FU"/>
    <property type="match status" value="1"/>
</dbReference>
<dbReference type="FunFam" id="3.40.50.200:FF:000001">
    <property type="entry name" value="Furin 2, isoform B"/>
    <property type="match status" value="1"/>
</dbReference>
<dbReference type="InterPro" id="IPR032815">
    <property type="entry name" value="S8_pro-domain"/>
</dbReference>
<dbReference type="GO" id="GO:0004252">
    <property type="term" value="F:serine-type endopeptidase activity"/>
    <property type="evidence" value="ECO:0007669"/>
    <property type="project" value="UniProtKB-UniRule"/>
</dbReference>
<organism evidence="17 18">
    <name type="scientific">Sparus aurata</name>
    <name type="common">Gilthead sea bream</name>
    <dbReference type="NCBI Taxonomy" id="8175"/>
    <lineage>
        <taxon>Eukaryota</taxon>
        <taxon>Metazoa</taxon>
        <taxon>Chordata</taxon>
        <taxon>Craniata</taxon>
        <taxon>Vertebrata</taxon>
        <taxon>Euteleostomi</taxon>
        <taxon>Actinopterygii</taxon>
        <taxon>Neopterygii</taxon>
        <taxon>Teleostei</taxon>
        <taxon>Neoteleostei</taxon>
        <taxon>Acanthomorphata</taxon>
        <taxon>Eupercaria</taxon>
        <taxon>Spariformes</taxon>
        <taxon>Sparidae</taxon>
        <taxon>Sparus</taxon>
    </lineage>
</organism>
<dbReference type="PANTHER" id="PTHR42884:SF32">
    <property type="entry name" value="FURIN (PAIRED BASIC AMINO ACID CLEAVING ENZYME) A"/>
    <property type="match status" value="1"/>
</dbReference>
<protein>
    <submittedName>
        <fullName evidence="17">Furin (paired basic amino acid cleaving enzyme) a</fullName>
    </submittedName>
</protein>
<dbReference type="GO" id="GO:0016486">
    <property type="term" value="P:peptide hormone processing"/>
    <property type="evidence" value="ECO:0007669"/>
    <property type="project" value="TreeGrafter"/>
</dbReference>
<evidence type="ECO:0000256" key="4">
    <source>
        <dbReference type="ARBA" id="ARBA00022685"/>
    </source>
</evidence>
<dbReference type="FunFam" id="3.30.70.850:FF:000001">
    <property type="entry name" value="Proprotein convertase subtilisin/kexin type 5"/>
    <property type="match status" value="1"/>
</dbReference>
<dbReference type="InterPro" id="IPR036852">
    <property type="entry name" value="Peptidase_S8/S53_dom_sf"/>
</dbReference>
<reference evidence="17" key="3">
    <citation type="submission" date="2025-09" db="UniProtKB">
        <authorList>
            <consortium name="Ensembl"/>
        </authorList>
    </citation>
    <scope>IDENTIFICATION</scope>
</reference>
<dbReference type="PROSITE" id="PS00136">
    <property type="entry name" value="SUBTILASE_ASP"/>
    <property type="match status" value="1"/>
</dbReference>
<evidence type="ECO:0000256" key="2">
    <source>
        <dbReference type="ARBA" id="ARBA00005325"/>
    </source>
</evidence>
<feature type="active site" description="Charge relay system" evidence="11 12">
    <location>
        <position position="379"/>
    </location>
</feature>
<proteinExistence type="inferred from homology"/>
<dbReference type="Ensembl" id="ENSSAUT00010016732.1">
    <property type="protein sequence ID" value="ENSSAUP00010015786.1"/>
    <property type="gene ID" value="ENSSAUG00010005849.1"/>
</dbReference>
<evidence type="ECO:0000256" key="6">
    <source>
        <dbReference type="ARBA" id="ARBA00022801"/>
    </source>
</evidence>
<dbReference type="SMART" id="SM00261">
    <property type="entry name" value="FU"/>
    <property type="match status" value="2"/>
</dbReference>
<dbReference type="Gene3D" id="2.60.120.260">
    <property type="entry name" value="Galactose-binding domain-like"/>
    <property type="match status" value="1"/>
</dbReference>
<evidence type="ECO:0000256" key="3">
    <source>
        <dbReference type="ARBA" id="ARBA00022670"/>
    </source>
</evidence>
<dbReference type="CDD" id="cd04059">
    <property type="entry name" value="Peptidases_S8_Protein_convertases_Kexins_Furin-like"/>
    <property type="match status" value="1"/>
</dbReference>
<dbReference type="PROSITE" id="PS51829">
    <property type="entry name" value="P_HOMO_B"/>
    <property type="match status" value="1"/>
</dbReference>
<keyword evidence="6 12" id="KW-0378">Hydrolase</keyword>